<proteinExistence type="predicted"/>
<protein>
    <submittedName>
        <fullName evidence="2">Uncharacterized protein</fullName>
    </submittedName>
</protein>
<gene>
    <name evidence="2" type="ORF">C8A01DRAFT_36022</name>
</gene>
<organism evidence="2 3">
    <name type="scientific">Parachaetomium inaequale</name>
    <dbReference type="NCBI Taxonomy" id="2588326"/>
    <lineage>
        <taxon>Eukaryota</taxon>
        <taxon>Fungi</taxon>
        <taxon>Dikarya</taxon>
        <taxon>Ascomycota</taxon>
        <taxon>Pezizomycotina</taxon>
        <taxon>Sordariomycetes</taxon>
        <taxon>Sordariomycetidae</taxon>
        <taxon>Sordariales</taxon>
        <taxon>Chaetomiaceae</taxon>
        <taxon>Parachaetomium</taxon>
    </lineage>
</organism>
<accession>A0AAN6PG32</accession>
<dbReference type="AlphaFoldDB" id="A0AAN6PG32"/>
<comment type="caution">
    <text evidence="2">The sequence shown here is derived from an EMBL/GenBank/DDBJ whole genome shotgun (WGS) entry which is preliminary data.</text>
</comment>
<evidence type="ECO:0000256" key="1">
    <source>
        <dbReference type="SAM" id="MobiDB-lite"/>
    </source>
</evidence>
<evidence type="ECO:0000313" key="3">
    <source>
        <dbReference type="Proteomes" id="UP001303115"/>
    </source>
</evidence>
<evidence type="ECO:0000313" key="2">
    <source>
        <dbReference type="EMBL" id="KAK4039972.1"/>
    </source>
</evidence>
<dbReference type="EMBL" id="MU854387">
    <property type="protein sequence ID" value="KAK4039972.1"/>
    <property type="molecule type" value="Genomic_DNA"/>
</dbReference>
<sequence length="292" mass="32831">MASSHNSGVEITTQAQPSQNPRTARDTGVLLTAKMLQMEAKDIWGPLFVKYCHLHTKARLEAAARLGVTLDQIEASPTSGLITFPGINDATFLPKEARSPEPDSPQTTIDHTLWDEFCIYTNICARRPPLLEPTPRSDYLIHFVPIHLAYQLLPAASENPDWLSGKLKQGRISKEDLELCLKWAMKYQRDADVTVFGVMAFFEKFPLAARDKLGELFDKCSRPAIPHIFRHLFAGDSAFCRRVAVKLTFLYGVYEELDFTKLVLPLPATWEEEEPLMSRRAGAPEVGLIAFD</sequence>
<dbReference type="Proteomes" id="UP001303115">
    <property type="component" value="Unassembled WGS sequence"/>
</dbReference>
<feature type="region of interest" description="Disordered" evidence="1">
    <location>
        <begin position="1"/>
        <end position="24"/>
    </location>
</feature>
<feature type="compositionally biased region" description="Polar residues" evidence="1">
    <location>
        <begin position="1"/>
        <end position="22"/>
    </location>
</feature>
<keyword evidence="3" id="KW-1185">Reference proteome</keyword>
<name>A0AAN6PG32_9PEZI</name>
<reference evidence="3" key="1">
    <citation type="journal article" date="2023" name="Mol. Phylogenet. Evol.">
        <title>Genome-scale phylogeny and comparative genomics of the fungal order Sordariales.</title>
        <authorList>
            <person name="Hensen N."/>
            <person name="Bonometti L."/>
            <person name="Westerberg I."/>
            <person name="Brannstrom I.O."/>
            <person name="Guillou S."/>
            <person name="Cros-Aarteil S."/>
            <person name="Calhoun S."/>
            <person name="Haridas S."/>
            <person name="Kuo A."/>
            <person name="Mondo S."/>
            <person name="Pangilinan J."/>
            <person name="Riley R."/>
            <person name="LaButti K."/>
            <person name="Andreopoulos B."/>
            <person name="Lipzen A."/>
            <person name="Chen C."/>
            <person name="Yan M."/>
            <person name="Daum C."/>
            <person name="Ng V."/>
            <person name="Clum A."/>
            <person name="Steindorff A."/>
            <person name="Ohm R.A."/>
            <person name="Martin F."/>
            <person name="Silar P."/>
            <person name="Natvig D.O."/>
            <person name="Lalanne C."/>
            <person name="Gautier V."/>
            <person name="Ament-Velasquez S.L."/>
            <person name="Kruys A."/>
            <person name="Hutchinson M.I."/>
            <person name="Powell A.J."/>
            <person name="Barry K."/>
            <person name="Miller A.N."/>
            <person name="Grigoriev I.V."/>
            <person name="Debuchy R."/>
            <person name="Gladieux P."/>
            <person name="Hiltunen Thoren M."/>
            <person name="Johannesson H."/>
        </authorList>
    </citation>
    <scope>NUCLEOTIDE SEQUENCE [LARGE SCALE GENOMIC DNA]</scope>
    <source>
        <strain evidence="3">CBS 284.82</strain>
    </source>
</reference>